<dbReference type="EMBL" id="CAEY01000555">
    <property type="status" value="NOT_ANNOTATED_CDS"/>
    <property type="molecule type" value="Genomic_DNA"/>
</dbReference>
<evidence type="ECO:0000313" key="5">
    <source>
        <dbReference type="Proteomes" id="UP000015104"/>
    </source>
</evidence>
<dbReference type="GO" id="GO:0034353">
    <property type="term" value="F:mRNA 5'-diphosphatase activity"/>
    <property type="evidence" value="ECO:0007669"/>
    <property type="project" value="TreeGrafter"/>
</dbReference>
<dbReference type="GO" id="GO:0005634">
    <property type="term" value="C:nucleus"/>
    <property type="evidence" value="ECO:0007669"/>
    <property type="project" value="UniProtKB-SubCell"/>
</dbReference>
<name>T1KUE0_TETUR</name>
<dbReference type="Pfam" id="PF08652">
    <property type="entry name" value="RAI1"/>
    <property type="match status" value="1"/>
</dbReference>
<dbReference type="GO" id="GO:0000956">
    <property type="term" value="P:nuclear-transcribed mRNA catabolic process"/>
    <property type="evidence" value="ECO:0007669"/>
    <property type="project" value="TreeGrafter"/>
</dbReference>
<evidence type="ECO:0000313" key="4">
    <source>
        <dbReference type="EnsemblMetazoa" id="tetur21g03100.1"/>
    </source>
</evidence>
<reference evidence="4" key="2">
    <citation type="submission" date="2015-06" db="UniProtKB">
        <authorList>
            <consortium name="EnsemblMetazoa"/>
        </authorList>
    </citation>
    <scope>IDENTIFICATION</scope>
</reference>
<dbReference type="HOGENOM" id="CLU_067939_0_0_1"/>
<dbReference type="GO" id="GO:0005829">
    <property type="term" value="C:cytosol"/>
    <property type="evidence" value="ECO:0007669"/>
    <property type="project" value="TreeGrafter"/>
</dbReference>
<comment type="similarity">
    <text evidence="1 2">Belongs to the DXO/Dom3Z family.</text>
</comment>
<reference evidence="5" key="1">
    <citation type="submission" date="2011-08" db="EMBL/GenBank/DDBJ databases">
        <authorList>
            <person name="Rombauts S."/>
        </authorList>
    </citation>
    <scope>NUCLEOTIDE SEQUENCE</scope>
    <source>
        <strain evidence="5">London</strain>
    </source>
</reference>
<dbReference type="EC" id="3.6.1.-" evidence="2"/>
<dbReference type="GO" id="GO:0046872">
    <property type="term" value="F:metal ion binding"/>
    <property type="evidence" value="ECO:0007669"/>
    <property type="project" value="UniProtKB-KW"/>
</dbReference>
<keyword evidence="2" id="KW-0539">Nucleus</keyword>
<evidence type="ECO:0000256" key="2">
    <source>
        <dbReference type="RuleBase" id="RU367113"/>
    </source>
</evidence>
<dbReference type="OrthoDB" id="10051938at2759"/>
<comment type="subcellular location">
    <subcellularLocation>
        <location evidence="2">Nucleus</location>
    </subcellularLocation>
</comment>
<keyword evidence="5" id="KW-1185">Reference proteome</keyword>
<organism evidence="4 5">
    <name type="scientific">Tetranychus urticae</name>
    <name type="common">Two-spotted spider mite</name>
    <dbReference type="NCBI Taxonomy" id="32264"/>
    <lineage>
        <taxon>Eukaryota</taxon>
        <taxon>Metazoa</taxon>
        <taxon>Ecdysozoa</taxon>
        <taxon>Arthropoda</taxon>
        <taxon>Chelicerata</taxon>
        <taxon>Arachnida</taxon>
        <taxon>Acari</taxon>
        <taxon>Acariformes</taxon>
        <taxon>Trombidiformes</taxon>
        <taxon>Prostigmata</taxon>
        <taxon>Eleutherengona</taxon>
        <taxon>Raphignathae</taxon>
        <taxon>Tetranychoidea</taxon>
        <taxon>Tetranychidae</taxon>
        <taxon>Tetranychus</taxon>
    </lineage>
</organism>
<keyword evidence="2" id="KW-0694">RNA-binding</keyword>
<dbReference type="GO" id="GO:0110155">
    <property type="term" value="P:NAD-cap decapping"/>
    <property type="evidence" value="ECO:0007669"/>
    <property type="project" value="TreeGrafter"/>
</dbReference>
<proteinExistence type="inferred from homology"/>
<gene>
    <name evidence="4" type="primary">107367155</name>
</gene>
<keyword evidence="2" id="KW-0547">Nucleotide-binding</keyword>
<comment type="cofactor">
    <cofactor evidence="2">
        <name>a divalent metal cation</name>
        <dbReference type="ChEBI" id="CHEBI:60240"/>
    </cofactor>
</comment>
<accession>T1KUE0</accession>
<dbReference type="InterPro" id="IPR013961">
    <property type="entry name" value="RAI1"/>
</dbReference>
<feature type="domain" description="RAI1-like" evidence="3">
    <location>
        <begin position="30"/>
        <end position="333"/>
    </location>
</feature>
<dbReference type="GO" id="GO:0000166">
    <property type="term" value="F:nucleotide binding"/>
    <property type="evidence" value="ECO:0007669"/>
    <property type="project" value="UniProtKB-KW"/>
</dbReference>
<dbReference type="KEGG" id="tut:107367155"/>
<protein>
    <recommendedName>
        <fullName evidence="2">Decapping nuclease</fullName>
        <ecNumber evidence="2">3.6.1.-</ecNumber>
    </recommendedName>
</protein>
<dbReference type="AlphaFoldDB" id="T1KUE0"/>
<dbReference type="InterPro" id="IPR039039">
    <property type="entry name" value="RAI1-like_fam"/>
</dbReference>
<keyword evidence="2" id="KW-0540">Nuclease</keyword>
<sequence length="342" mass="39524">MLSTSGNNTFVEKELDLKCARTNPNQSLEGPKRLGYFSLYCNYENESVYCPDKSALRYLNLIPNPVSIDCLQGYDPNTKYRYELSKRTYLSRWILENETIVRNLHYDFICNNGVLKDIMISPYYEFDWNLSAVKIRGKIELNKITSTGEKDLIDGRFEQSNKLMYVANNLQRLITKNSNHSQGTSGREEDSFYGVFHSKIGSHQILHSGYLGCVESEQELDKPFDEMKFVLIKKFNGPRVSHLSCHANIWWSLATLTGVDTVIRAKCERDFTIKNIDKLNVDNLIKEQRQMAFVIALNMVLDHVKSIVTEENKCYNFHFNGKDKKSTGYVKMDLVSESIIEH</sequence>
<dbReference type="GO" id="GO:0004518">
    <property type="term" value="F:nuclease activity"/>
    <property type="evidence" value="ECO:0007669"/>
    <property type="project" value="UniProtKB-KW"/>
</dbReference>
<dbReference type="PANTHER" id="PTHR12395:SF9">
    <property type="entry name" value="DECAPPING AND EXORIBONUCLEASE PROTEIN"/>
    <property type="match status" value="1"/>
</dbReference>
<dbReference type="EnsemblMetazoa" id="tetur21g03100.1">
    <property type="protein sequence ID" value="tetur21g03100.1"/>
    <property type="gene ID" value="tetur21g03100"/>
</dbReference>
<dbReference type="GO" id="GO:0003723">
    <property type="term" value="F:RNA binding"/>
    <property type="evidence" value="ECO:0007669"/>
    <property type="project" value="UniProtKB-KW"/>
</dbReference>
<keyword evidence="2" id="KW-0378">Hydrolase</keyword>
<dbReference type="Proteomes" id="UP000015104">
    <property type="component" value="Unassembled WGS sequence"/>
</dbReference>
<evidence type="ECO:0000259" key="3">
    <source>
        <dbReference type="Pfam" id="PF08652"/>
    </source>
</evidence>
<keyword evidence="2" id="KW-0479">Metal-binding</keyword>
<comment type="function">
    <text evidence="2">Decapping enzyme for NAD-capped RNAs: specifically hydrolyzes the nicotinamide adenine dinucleotide (NAD) cap from a subset of RNAs by removing the entire NAD moiety from the 5'-end of an NAD-capped RNA.</text>
</comment>
<dbReference type="PANTHER" id="PTHR12395">
    <property type="entry name" value="DOM-3 RELATED"/>
    <property type="match status" value="1"/>
</dbReference>
<evidence type="ECO:0000256" key="1">
    <source>
        <dbReference type="ARBA" id="ARBA00006562"/>
    </source>
</evidence>